<dbReference type="EMBL" id="JACGWS010000001">
    <property type="protein sequence ID" value="MBC8753237.1"/>
    <property type="molecule type" value="Genomic_DNA"/>
</dbReference>
<feature type="signal peptide" evidence="6">
    <location>
        <begin position="1"/>
        <end position="19"/>
    </location>
</feature>
<dbReference type="PROSITE" id="PS50005">
    <property type="entry name" value="TPR"/>
    <property type="match status" value="1"/>
</dbReference>
<dbReference type="Proteomes" id="UP000619238">
    <property type="component" value="Unassembled WGS sequence"/>
</dbReference>
<evidence type="ECO:0000259" key="7">
    <source>
        <dbReference type="PROSITE" id="PS01124"/>
    </source>
</evidence>
<feature type="repeat" description="TPR" evidence="4">
    <location>
        <begin position="108"/>
        <end position="141"/>
    </location>
</feature>
<keyword evidence="3" id="KW-0804">Transcription</keyword>
<reference evidence="8 9" key="1">
    <citation type="submission" date="2020-07" db="EMBL/GenBank/DDBJ databases">
        <title>Description of Kordia aestuariivivens sp. nov., isolated from a tidal flat.</title>
        <authorList>
            <person name="Park S."/>
            <person name="Yoon J.-H."/>
        </authorList>
    </citation>
    <scope>NUCLEOTIDE SEQUENCE [LARGE SCALE GENOMIC DNA]</scope>
    <source>
        <strain evidence="8 9">YSTF-M3</strain>
    </source>
</reference>
<keyword evidence="9" id="KW-1185">Reference proteome</keyword>
<dbReference type="Pfam" id="PF12833">
    <property type="entry name" value="HTH_18"/>
    <property type="match status" value="1"/>
</dbReference>
<protein>
    <submittedName>
        <fullName evidence="8">Helix-turn-helix transcriptional regulator</fullName>
    </submittedName>
</protein>
<feature type="domain" description="HTH araC/xylS-type" evidence="7">
    <location>
        <begin position="456"/>
        <end position="564"/>
    </location>
</feature>
<keyword evidence="5" id="KW-0472">Membrane</keyword>
<dbReference type="SUPFAM" id="SSF48452">
    <property type="entry name" value="TPR-like"/>
    <property type="match status" value="2"/>
</dbReference>
<dbReference type="PROSITE" id="PS01124">
    <property type="entry name" value="HTH_ARAC_FAMILY_2"/>
    <property type="match status" value="1"/>
</dbReference>
<evidence type="ECO:0000256" key="6">
    <source>
        <dbReference type="SAM" id="SignalP"/>
    </source>
</evidence>
<dbReference type="PANTHER" id="PTHR43280:SF34">
    <property type="entry name" value="ARAC-FAMILY TRANSCRIPTIONAL REGULATOR"/>
    <property type="match status" value="1"/>
</dbReference>
<dbReference type="Gene3D" id="1.10.10.60">
    <property type="entry name" value="Homeodomain-like"/>
    <property type="match status" value="2"/>
</dbReference>
<evidence type="ECO:0000256" key="1">
    <source>
        <dbReference type="ARBA" id="ARBA00023015"/>
    </source>
</evidence>
<evidence type="ECO:0000313" key="9">
    <source>
        <dbReference type="Proteomes" id="UP000619238"/>
    </source>
</evidence>
<dbReference type="InterPro" id="IPR019734">
    <property type="entry name" value="TPR_rpt"/>
</dbReference>
<keyword evidence="4" id="KW-0802">TPR repeat</keyword>
<proteinExistence type="predicted"/>
<dbReference type="SMART" id="SM00342">
    <property type="entry name" value="HTH_ARAC"/>
    <property type="match status" value="1"/>
</dbReference>
<dbReference type="PANTHER" id="PTHR43280">
    <property type="entry name" value="ARAC-FAMILY TRANSCRIPTIONAL REGULATOR"/>
    <property type="match status" value="1"/>
</dbReference>
<keyword evidence="2" id="KW-0238">DNA-binding</keyword>
<comment type="caution">
    <text evidence="8">The sequence shown here is derived from an EMBL/GenBank/DDBJ whole genome shotgun (WGS) entry which is preliminary data.</text>
</comment>
<keyword evidence="1" id="KW-0805">Transcription regulation</keyword>
<keyword evidence="6" id="KW-0732">Signal</keyword>
<organism evidence="8 9">
    <name type="scientific">Kordia aestuariivivens</name>
    <dbReference type="NCBI Taxonomy" id="2759037"/>
    <lineage>
        <taxon>Bacteria</taxon>
        <taxon>Pseudomonadati</taxon>
        <taxon>Bacteroidota</taxon>
        <taxon>Flavobacteriia</taxon>
        <taxon>Flavobacteriales</taxon>
        <taxon>Flavobacteriaceae</taxon>
        <taxon>Kordia</taxon>
    </lineage>
</organism>
<dbReference type="SMART" id="SM00028">
    <property type="entry name" value="TPR"/>
    <property type="match status" value="4"/>
</dbReference>
<evidence type="ECO:0000313" key="8">
    <source>
        <dbReference type="EMBL" id="MBC8753237.1"/>
    </source>
</evidence>
<evidence type="ECO:0000256" key="2">
    <source>
        <dbReference type="ARBA" id="ARBA00023125"/>
    </source>
</evidence>
<dbReference type="SUPFAM" id="SSF46689">
    <property type="entry name" value="Homeodomain-like"/>
    <property type="match status" value="1"/>
</dbReference>
<feature type="transmembrane region" description="Helical" evidence="5">
    <location>
        <begin position="395"/>
        <end position="414"/>
    </location>
</feature>
<dbReference type="RefSeq" id="WP_187560277.1">
    <property type="nucleotide sequence ID" value="NZ_JACGWS010000001.1"/>
</dbReference>
<sequence>MIKNIFFLLFSLFIFQTIAAQQTDDSLIDVSYDSLKSLYKQYRFSDLEKAKKVTIAYYKKAVLEKNDHETSRGSFLNAIVYDALGQQDSAHYFIDIYISRSTDANSYVNGIYKKGVIYHNAKAYKEAIEYYSKAYDLLKNTDEKVKLAKISNSVAILKSDLGYRKQALEYFKENLTFYETSSESNPYKLSYFNTLLGLSDTYAKLSEDFPALRNVYLDSAEIANTRGLKESLEANDLEVYNLFLTLKGIIHQKRGNLIDALTHLDSAEQYAKKLSFHKQLPVLYLYKGKNFFLKEHYKNAVTYLLKADSTYQKEAKISPFFEETYILLAKSYDALNDQKNAVKYYRRFEEKDKENDQRVREASENVYTQYDIPSFKNKINQLENQSNKQEQLSQTLIYISLGLLALLALGFVFYRNKVQKYKKSFNAILATLNTTEKTAPEEDSSQSYTIKDENIAKILQGLAKFEEKKLFLHKNCTINFVAKKIHTNKTYLSRTLQSHKQKKFVQYITDLRIDYALSQLKNDATFRKYDIKSIAAELGFNTSESFSKAFKKRTGIYPSFYIKNLNKLKE</sequence>
<evidence type="ECO:0000256" key="3">
    <source>
        <dbReference type="ARBA" id="ARBA00023163"/>
    </source>
</evidence>
<dbReference type="Gene3D" id="1.25.40.10">
    <property type="entry name" value="Tetratricopeptide repeat domain"/>
    <property type="match status" value="2"/>
</dbReference>
<feature type="chain" id="PRO_5047051033" evidence="6">
    <location>
        <begin position="20"/>
        <end position="570"/>
    </location>
</feature>
<dbReference type="InterPro" id="IPR018060">
    <property type="entry name" value="HTH_AraC"/>
</dbReference>
<keyword evidence="5" id="KW-0812">Transmembrane</keyword>
<evidence type="ECO:0000256" key="4">
    <source>
        <dbReference type="PROSITE-ProRule" id="PRU00339"/>
    </source>
</evidence>
<accession>A0ABR7Q3V7</accession>
<evidence type="ECO:0000256" key="5">
    <source>
        <dbReference type="SAM" id="Phobius"/>
    </source>
</evidence>
<gene>
    <name evidence="8" type="ORF">H2O64_01055</name>
</gene>
<dbReference type="InterPro" id="IPR011990">
    <property type="entry name" value="TPR-like_helical_dom_sf"/>
</dbReference>
<keyword evidence="5" id="KW-1133">Transmembrane helix</keyword>
<dbReference type="InterPro" id="IPR009057">
    <property type="entry name" value="Homeodomain-like_sf"/>
</dbReference>
<name>A0ABR7Q3V7_9FLAO</name>